<dbReference type="EMBL" id="NEDP02000462">
    <property type="protein sequence ID" value="OWF55813.1"/>
    <property type="molecule type" value="Genomic_DNA"/>
</dbReference>
<evidence type="ECO:0000313" key="3">
    <source>
        <dbReference type="Proteomes" id="UP000242188"/>
    </source>
</evidence>
<sequence length="194" mass="20727">MRALTTVAVCEQKTTTITCSAEEINVISARYGRFDIVTCEHPAMSQVGCGADGVLDNIQDLCQGETSCELAASNSIYGDPCPNTFKYLEVTYSCLPEPSTTVAVCEMKTTTITCRPAGINVISARYGRFDIVTCEHPAMSLVGCGADGVLDNIQGLCQGEISCELAASNGIYGDPCPNTFKYLEVTYSCLPELD</sequence>
<proteinExistence type="predicted"/>
<reference evidence="2 3" key="1">
    <citation type="journal article" date="2017" name="Nat. Ecol. Evol.">
        <title>Scallop genome provides insights into evolution of bilaterian karyotype and development.</title>
        <authorList>
            <person name="Wang S."/>
            <person name="Zhang J."/>
            <person name="Jiao W."/>
            <person name="Li J."/>
            <person name="Xun X."/>
            <person name="Sun Y."/>
            <person name="Guo X."/>
            <person name="Huan P."/>
            <person name="Dong B."/>
            <person name="Zhang L."/>
            <person name="Hu X."/>
            <person name="Sun X."/>
            <person name="Wang J."/>
            <person name="Zhao C."/>
            <person name="Wang Y."/>
            <person name="Wang D."/>
            <person name="Huang X."/>
            <person name="Wang R."/>
            <person name="Lv J."/>
            <person name="Li Y."/>
            <person name="Zhang Z."/>
            <person name="Liu B."/>
            <person name="Lu W."/>
            <person name="Hui Y."/>
            <person name="Liang J."/>
            <person name="Zhou Z."/>
            <person name="Hou R."/>
            <person name="Li X."/>
            <person name="Liu Y."/>
            <person name="Li H."/>
            <person name="Ning X."/>
            <person name="Lin Y."/>
            <person name="Zhao L."/>
            <person name="Xing Q."/>
            <person name="Dou J."/>
            <person name="Li Y."/>
            <person name="Mao J."/>
            <person name="Guo H."/>
            <person name="Dou H."/>
            <person name="Li T."/>
            <person name="Mu C."/>
            <person name="Jiang W."/>
            <person name="Fu Q."/>
            <person name="Fu X."/>
            <person name="Miao Y."/>
            <person name="Liu J."/>
            <person name="Yu Q."/>
            <person name="Li R."/>
            <person name="Liao H."/>
            <person name="Li X."/>
            <person name="Kong Y."/>
            <person name="Jiang Z."/>
            <person name="Chourrout D."/>
            <person name="Li R."/>
            <person name="Bao Z."/>
        </authorList>
    </citation>
    <scope>NUCLEOTIDE SEQUENCE [LARGE SCALE GENOMIC DNA]</scope>
    <source>
        <strain evidence="2 3">PY_sf001</strain>
    </source>
</reference>
<dbReference type="OrthoDB" id="6120134at2759"/>
<comment type="caution">
    <text evidence="2">The sequence shown here is derived from an EMBL/GenBank/DDBJ whole genome shotgun (WGS) entry which is preliminary data.</text>
</comment>
<name>A0A210R407_MIZYE</name>
<dbReference type="InterPro" id="IPR043159">
    <property type="entry name" value="Lectin_gal-bd_sf"/>
</dbReference>
<dbReference type="FunFam" id="2.60.120.740:FF:000001">
    <property type="entry name" value="Adhesion G protein-coupled receptor L2"/>
    <property type="match status" value="1"/>
</dbReference>
<protein>
    <submittedName>
        <fullName evidence="2">Rhamnose-binding lectin</fullName>
    </submittedName>
</protein>
<feature type="domain" description="SUEL-type lectin" evidence="1">
    <location>
        <begin position="9"/>
        <end position="95"/>
    </location>
</feature>
<dbReference type="Gene3D" id="2.60.120.740">
    <property type="match status" value="2"/>
</dbReference>
<evidence type="ECO:0000313" key="2">
    <source>
        <dbReference type="EMBL" id="OWF55813.1"/>
    </source>
</evidence>
<keyword evidence="2" id="KW-0430">Lectin</keyword>
<feature type="domain" description="SUEL-type lectin" evidence="1">
    <location>
        <begin position="104"/>
        <end position="190"/>
    </location>
</feature>
<dbReference type="GO" id="GO:0030246">
    <property type="term" value="F:carbohydrate binding"/>
    <property type="evidence" value="ECO:0007669"/>
    <property type="project" value="UniProtKB-KW"/>
</dbReference>
<dbReference type="Proteomes" id="UP000242188">
    <property type="component" value="Unassembled WGS sequence"/>
</dbReference>
<dbReference type="InterPro" id="IPR000922">
    <property type="entry name" value="Lectin_gal-bd_dom"/>
</dbReference>
<organism evidence="2 3">
    <name type="scientific">Mizuhopecten yessoensis</name>
    <name type="common">Japanese scallop</name>
    <name type="synonym">Patinopecten yessoensis</name>
    <dbReference type="NCBI Taxonomy" id="6573"/>
    <lineage>
        <taxon>Eukaryota</taxon>
        <taxon>Metazoa</taxon>
        <taxon>Spiralia</taxon>
        <taxon>Lophotrochozoa</taxon>
        <taxon>Mollusca</taxon>
        <taxon>Bivalvia</taxon>
        <taxon>Autobranchia</taxon>
        <taxon>Pteriomorphia</taxon>
        <taxon>Pectinida</taxon>
        <taxon>Pectinoidea</taxon>
        <taxon>Pectinidae</taxon>
        <taxon>Mizuhopecten</taxon>
    </lineage>
</organism>
<accession>A0A210R407</accession>
<keyword evidence="3" id="KW-1185">Reference proteome</keyword>
<dbReference type="AlphaFoldDB" id="A0A210R407"/>
<evidence type="ECO:0000259" key="1">
    <source>
        <dbReference type="PROSITE" id="PS50228"/>
    </source>
</evidence>
<dbReference type="PANTHER" id="PTHR46780">
    <property type="entry name" value="PROTEIN EVA-1"/>
    <property type="match status" value="1"/>
</dbReference>
<dbReference type="CDD" id="cd22837">
    <property type="entry name" value="Gal_Rha_Lectin_RBL_rpt3"/>
    <property type="match status" value="2"/>
</dbReference>
<gene>
    <name evidence="2" type="ORF">KP79_PYT10854</name>
</gene>
<dbReference type="Pfam" id="PF02140">
    <property type="entry name" value="SUEL_Lectin"/>
    <property type="match status" value="2"/>
</dbReference>
<dbReference type="PROSITE" id="PS50228">
    <property type="entry name" value="SUEL_LECTIN"/>
    <property type="match status" value="2"/>
</dbReference>